<organism evidence="4 5">
    <name type="scientific">Actinoallomurus vinaceus</name>
    <dbReference type="NCBI Taxonomy" id="1080074"/>
    <lineage>
        <taxon>Bacteria</taxon>
        <taxon>Bacillati</taxon>
        <taxon>Actinomycetota</taxon>
        <taxon>Actinomycetes</taxon>
        <taxon>Streptosporangiales</taxon>
        <taxon>Thermomonosporaceae</taxon>
        <taxon>Actinoallomurus</taxon>
    </lineage>
</organism>
<protein>
    <submittedName>
        <fullName evidence="4">M28 family metallopeptidase</fullName>
    </submittedName>
</protein>
<dbReference type="EMBL" id="BAABHK010000003">
    <property type="protein sequence ID" value="GAA4625228.1"/>
    <property type="molecule type" value="Genomic_DNA"/>
</dbReference>
<dbReference type="InterPro" id="IPR003137">
    <property type="entry name" value="PA_domain"/>
</dbReference>
<keyword evidence="1" id="KW-0732">Signal</keyword>
<dbReference type="SUPFAM" id="SSF53187">
    <property type="entry name" value="Zn-dependent exopeptidases"/>
    <property type="match status" value="1"/>
</dbReference>
<proteinExistence type="predicted"/>
<dbReference type="InterPro" id="IPR007484">
    <property type="entry name" value="Peptidase_M28"/>
</dbReference>
<dbReference type="Pfam" id="PF04389">
    <property type="entry name" value="Peptidase_M28"/>
    <property type="match status" value="1"/>
</dbReference>
<feature type="domain" description="PA" evidence="2">
    <location>
        <begin position="144"/>
        <end position="235"/>
    </location>
</feature>
<dbReference type="Gene3D" id="3.50.30.30">
    <property type="match status" value="1"/>
</dbReference>
<reference evidence="5" key="1">
    <citation type="journal article" date="2019" name="Int. J. Syst. Evol. Microbiol.">
        <title>The Global Catalogue of Microorganisms (GCM) 10K type strain sequencing project: providing services to taxonomists for standard genome sequencing and annotation.</title>
        <authorList>
            <consortium name="The Broad Institute Genomics Platform"/>
            <consortium name="The Broad Institute Genome Sequencing Center for Infectious Disease"/>
            <person name="Wu L."/>
            <person name="Ma J."/>
        </authorList>
    </citation>
    <scope>NUCLEOTIDE SEQUENCE [LARGE SCALE GENOMIC DNA]</scope>
    <source>
        <strain evidence="5">JCM 17939</strain>
    </source>
</reference>
<dbReference type="SUPFAM" id="SSF52025">
    <property type="entry name" value="PA domain"/>
    <property type="match status" value="1"/>
</dbReference>
<evidence type="ECO:0000313" key="5">
    <source>
        <dbReference type="Proteomes" id="UP001501442"/>
    </source>
</evidence>
<sequence>MPLPPVRPSRRVAVVAAIAALAAAGSMTSASAAGPGDARTDTTRLARTLVREVSGRAAFRHLVALQRVADRNGGIRAAGMPGHEASARYVAERLTAAGYRVSRQEFTFDDYDFLAQTLGETAPGRKALHPLIARFSASTPVGGVTAPLAVVPTGTDATPGCEAGDYAGAAYDGRIALIAAGGCTNTVKQKAAAEAGAIAALINTNNPAENMVLRTRLTAADVRIPVASISKKEADGLVADAASGPVTLHLELRGRARKATTFNLLADTPTGRADRTVVVGAHLDGVTEGPGINDNGSSSAMELETALRLARHFGQVRDRVRFAWWSAEEHGDLGSGVYVSRLGPQDLRDTALYLNFDMIGSPNYARMVYDGDDSDHEGAGPGPAGSAQIEKVFTDFHASRGLPTVGRDFDGRSDYGPFIAAGIPAGGETSGSNLIKTETWARLFGGVAGQPLDWCYHQRCDDVRNPNKTIFDQLGDGMAWAVGRFAVDVSDVTGPNPAARAVTAWTPAALASADEED</sequence>
<dbReference type="InterPro" id="IPR045175">
    <property type="entry name" value="M28_fam"/>
</dbReference>
<dbReference type="Gene3D" id="3.40.630.10">
    <property type="entry name" value="Zn peptidases"/>
    <property type="match status" value="1"/>
</dbReference>
<dbReference type="Proteomes" id="UP001501442">
    <property type="component" value="Unassembled WGS sequence"/>
</dbReference>
<evidence type="ECO:0000256" key="1">
    <source>
        <dbReference type="SAM" id="SignalP"/>
    </source>
</evidence>
<feature type="chain" id="PRO_5046420520" evidence="1">
    <location>
        <begin position="33"/>
        <end position="517"/>
    </location>
</feature>
<evidence type="ECO:0000313" key="4">
    <source>
        <dbReference type="EMBL" id="GAA4625228.1"/>
    </source>
</evidence>
<evidence type="ECO:0000259" key="3">
    <source>
        <dbReference type="Pfam" id="PF04389"/>
    </source>
</evidence>
<dbReference type="Pfam" id="PF02225">
    <property type="entry name" value="PA"/>
    <property type="match status" value="1"/>
</dbReference>
<keyword evidence="5" id="KW-1185">Reference proteome</keyword>
<feature type="domain" description="Peptidase M28" evidence="3">
    <location>
        <begin position="263"/>
        <end position="479"/>
    </location>
</feature>
<dbReference type="RefSeq" id="WP_345431230.1">
    <property type="nucleotide sequence ID" value="NZ_BAABHK010000003.1"/>
</dbReference>
<dbReference type="PANTHER" id="PTHR12147:SF26">
    <property type="entry name" value="PEPTIDASE M28 DOMAIN-CONTAINING PROTEIN"/>
    <property type="match status" value="1"/>
</dbReference>
<comment type="caution">
    <text evidence="4">The sequence shown here is derived from an EMBL/GenBank/DDBJ whole genome shotgun (WGS) entry which is preliminary data.</text>
</comment>
<dbReference type="PANTHER" id="PTHR12147">
    <property type="entry name" value="METALLOPEPTIDASE M28 FAMILY MEMBER"/>
    <property type="match status" value="1"/>
</dbReference>
<feature type="signal peptide" evidence="1">
    <location>
        <begin position="1"/>
        <end position="32"/>
    </location>
</feature>
<name>A0ABP8U8D5_9ACTN</name>
<dbReference type="InterPro" id="IPR046450">
    <property type="entry name" value="PA_dom_sf"/>
</dbReference>
<accession>A0ABP8U8D5</accession>
<gene>
    <name evidence="4" type="ORF">GCM10023196_028590</name>
</gene>
<evidence type="ECO:0000259" key="2">
    <source>
        <dbReference type="Pfam" id="PF02225"/>
    </source>
</evidence>